<keyword evidence="5" id="KW-0813">Transport</keyword>
<feature type="transmembrane region" description="Helical" evidence="5">
    <location>
        <begin position="458"/>
        <end position="483"/>
    </location>
</feature>
<evidence type="ECO:0000256" key="2">
    <source>
        <dbReference type="ARBA" id="ARBA00022692"/>
    </source>
</evidence>
<keyword evidence="8" id="KW-1185">Reference proteome</keyword>
<dbReference type="CDD" id="cd06261">
    <property type="entry name" value="TM_PBP2"/>
    <property type="match status" value="2"/>
</dbReference>
<sequence length="548" mass="60100">MTGSPLAMPMRIMHRWKQRMNGSEIAILFFAAAMALVWSRTWRPVIPLSAFPAVPGFSFWENLTITFLDMLMVLLAVAVCSLFLMGLARLSKTFRAFLVPALSVGRATPGLGLIGLLTGLLPPLVAIILVAASGMVWRVVTAALDAEETVPADLERVAHSLHLTEWQRFWRLQMPLSLPMIVHRSASAMSGVWFRLLCAQAIVELMTHHDHGGAGTLALLGMMQHQPLWLFEAIGITFLLIVMVDQCLTRPLLGWSQRYRLDGPPTGHARNGSWILKIWRHSSFLSRASLLMRSTIGGVGNWRIGRICTPDVSHLQSERRSPPAILPVLAIMSFVAALWWGRILNVLLYDVLIGLLTLSHVCGALILSVVLWVPVGLLMGNASSALRRRVRTLSVLCALFPAVLLYPVFRIFGGLPPAVLLFLGTHWLVGVAVLDAAQGVPPELRQVVQGLRLQGPLLWRRVLLPLMAPNLCGGLLIAAMPLWNTVMIAEAFAHSGSGLGEQLLSDTLRQVVSAQIPALTLLVLLSMLLDRLVLQPLAVHAAQKYTLT</sequence>
<evidence type="ECO:0000259" key="6">
    <source>
        <dbReference type="PROSITE" id="PS50928"/>
    </source>
</evidence>
<dbReference type="Gene3D" id="1.10.3720.10">
    <property type="entry name" value="MetI-like"/>
    <property type="match status" value="2"/>
</dbReference>
<feature type="transmembrane region" description="Helical" evidence="5">
    <location>
        <begin position="415"/>
        <end position="437"/>
    </location>
</feature>
<dbReference type="OrthoDB" id="9806809at2"/>
<feature type="transmembrane region" description="Helical" evidence="5">
    <location>
        <begin position="324"/>
        <end position="341"/>
    </location>
</feature>
<feature type="transmembrane region" description="Helical" evidence="5">
    <location>
        <begin position="390"/>
        <end position="409"/>
    </location>
</feature>
<feature type="domain" description="ABC transmembrane type-1" evidence="6">
    <location>
        <begin position="354"/>
        <end position="534"/>
    </location>
</feature>
<organism evidence="7 8">
    <name type="scientific">Gluconobacter wancherniae NBRC 103581</name>
    <dbReference type="NCBI Taxonomy" id="656744"/>
    <lineage>
        <taxon>Bacteria</taxon>
        <taxon>Pseudomonadati</taxon>
        <taxon>Pseudomonadota</taxon>
        <taxon>Alphaproteobacteria</taxon>
        <taxon>Acetobacterales</taxon>
        <taxon>Acetobacteraceae</taxon>
        <taxon>Gluconobacter</taxon>
    </lineage>
</organism>
<dbReference type="AlphaFoldDB" id="A0A511AYV6"/>
<keyword evidence="3 5" id="KW-1133">Transmembrane helix</keyword>
<evidence type="ECO:0000256" key="3">
    <source>
        <dbReference type="ARBA" id="ARBA00022989"/>
    </source>
</evidence>
<dbReference type="InterPro" id="IPR000515">
    <property type="entry name" value="MetI-like"/>
</dbReference>
<comment type="similarity">
    <text evidence="5">Belongs to the binding-protein-dependent transport system permease family.</text>
</comment>
<evidence type="ECO:0000313" key="7">
    <source>
        <dbReference type="EMBL" id="GEK93389.1"/>
    </source>
</evidence>
<evidence type="ECO:0000256" key="1">
    <source>
        <dbReference type="ARBA" id="ARBA00004651"/>
    </source>
</evidence>
<dbReference type="Pfam" id="PF00528">
    <property type="entry name" value="BPD_transp_1"/>
    <property type="match status" value="2"/>
</dbReference>
<comment type="subcellular location">
    <subcellularLocation>
        <location evidence="1 5">Cell membrane</location>
        <topology evidence="1 5">Multi-pass membrane protein</topology>
    </subcellularLocation>
</comment>
<dbReference type="GO" id="GO:0055085">
    <property type="term" value="P:transmembrane transport"/>
    <property type="evidence" value="ECO:0007669"/>
    <property type="project" value="InterPro"/>
</dbReference>
<dbReference type="SUPFAM" id="SSF161098">
    <property type="entry name" value="MetI-like"/>
    <property type="match status" value="2"/>
</dbReference>
<name>A0A511AYV6_9PROT</name>
<gene>
    <name evidence="7" type="ORF">GWA01_11590</name>
</gene>
<comment type="caution">
    <text evidence="7">The sequence shown here is derived from an EMBL/GenBank/DDBJ whole genome shotgun (WGS) entry which is preliminary data.</text>
</comment>
<dbReference type="PROSITE" id="PS50928">
    <property type="entry name" value="ABC_TM1"/>
    <property type="match status" value="2"/>
</dbReference>
<dbReference type="Proteomes" id="UP000321230">
    <property type="component" value="Unassembled WGS sequence"/>
</dbReference>
<protein>
    <submittedName>
        <fullName evidence="7">Sulfonate ABC transporter permease</fullName>
    </submittedName>
</protein>
<feature type="transmembrane region" description="Helical" evidence="5">
    <location>
        <begin position="63"/>
        <end position="90"/>
    </location>
</feature>
<keyword evidence="4 5" id="KW-0472">Membrane</keyword>
<accession>A0A511AYV6</accession>
<feature type="transmembrane region" description="Helical" evidence="5">
    <location>
        <begin position="353"/>
        <end position="378"/>
    </location>
</feature>
<feature type="transmembrane region" description="Helical" evidence="5">
    <location>
        <begin position="228"/>
        <end position="248"/>
    </location>
</feature>
<evidence type="ECO:0000256" key="4">
    <source>
        <dbReference type="ARBA" id="ARBA00023136"/>
    </source>
</evidence>
<feature type="transmembrane region" description="Helical" evidence="5">
    <location>
        <begin position="111"/>
        <end position="137"/>
    </location>
</feature>
<feature type="transmembrane region" description="Helical" evidence="5">
    <location>
        <begin position="514"/>
        <end position="534"/>
    </location>
</feature>
<feature type="domain" description="ABC transmembrane type-1" evidence="6">
    <location>
        <begin position="59"/>
        <end position="249"/>
    </location>
</feature>
<reference evidence="7 8" key="1">
    <citation type="submission" date="2019-07" db="EMBL/GenBank/DDBJ databases">
        <title>Whole genome shotgun sequence of Gluconobacter wancherniae NBRC 103581.</title>
        <authorList>
            <person name="Hosoyama A."/>
            <person name="Uohara A."/>
            <person name="Ohji S."/>
            <person name="Ichikawa N."/>
        </authorList>
    </citation>
    <scope>NUCLEOTIDE SEQUENCE [LARGE SCALE GENOMIC DNA]</scope>
    <source>
        <strain evidence="7 8">NBRC 103581</strain>
    </source>
</reference>
<dbReference type="RefSeq" id="WP_146794852.1">
    <property type="nucleotide sequence ID" value="NZ_BARC01000011.1"/>
</dbReference>
<dbReference type="GO" id="GO:0005886">
    <property type="term" value="C:plasma membrane"/>
    <property type="evidence" value="ECO:0007669"/>
    <property type="project" value="UniProtKB-SubCell"/>
</dbReference>
<keyword evidence="2 5" id="KW-0812">Transmembrane</keyword>
<evidence type="ECO:0000256" key="5">
    <source>
        <dbReference type="RuleBase" id="RU363032"/>
    </source>
</evidence>
<dbReference type="EMBL" id="BJUZ01000001">
    <property type="protein sequence ID" value="GEK93389.1"/>
    <property type="molecule type" value="Genomic_DNA"/>
</dbReference>
<dbReference type="PANTHER" id="PTHR42744">
    <property type="entry name" value="BINDING-PROTEIN-DEPENDENT TRANSPORT SYSTEMS INNER MEMBRANE COMPONENT"/>
    <property type="match status" value="1"/>
</dbReference>
<dbReference type="PANTHER" id="PTHR42744:SF1">
    <property type="entry name" value="BINDING-PROTEIN-DEPENDENT TRANSPORT SYSTEMS INNER MEMBRANE COMPONENT"/>
    <property type="match status" value="1"/>
</dbReference>
<evidence type="ECO:0000313" key="8">
    <source>
        <dbReference type="Proteomes" id="UP000321230"/>
    </source>
</evidence>
<proteinExistence type="inferred from homology"/>
<dbReference type="InterPro" id="IPR035906">
    <property type="entry name" value="MetI-like_sf"/>
</dbReference>